<evidence type="ECO:0000256" key="2">
    <source>
        <dbReference type="ARBA" id="ARBA00022475"/>
    </source>
</evidence>
<evidence type="ECO:0000256" key="6">
    <source>
        <dbReference type="ARBA" id="ARBA00022989"/>
    </source>
</evidence>
<keyword evidence="10 15" id="KW-0675">Receptor</keyword>
<evidence type="ECO:0000256" key="5">
    <source>
        <dbReference type="ARBA" id="ARBA00022725"/>
    </source>
</evidence>
<keyword evidence="3" id="KW-0716">Sensory transduction</keyword>
<evidence type="ECO:0000256" key="7">
    <source>
        <dbReference type="ARBA" id="ARBA00023040"/>
    </source>
</evidence>
<keyword evidence="8 13" id="KW-0472">Membrane</keyword>
<evidence type="ECO:0000256" key="4">
    <source>
        <dbReference type="ARBA" id="ARBA00022692"/>
    </source>
</evidence>
<dbReference type="Pfam" id="PF13853">
    <property type="entry name" value="7tm_4"/>
    <property type="match status" value="1"/>
</dbReference>
<dbReference type="PRINTS" id="PR00237">
    <property type="entry name" value="GPCRRHODOPSN"/>
</dbReference>
<evidence type="ECO:0000313" key="15">
    <source>
        <dbReference type="EMBL" id="AFC36354.1"/>
    </source>
</evidence>
<dbReference type="InterPro" id="IPR052921">
    <property type="entry name" value="GPCR1_Superfamily_Member"/>
</dbReference>
<feature type="transmembrane region" description="Helical" evidence="13">
    <location>
        <begin position="26"/>
        <end position="47"/>
    </location>
</feature>
<keyword evidence="2" id="KW-1003">Cell membrane</keyword>
<evidence type="ECO:0000256" key="10">
    <source>
        <dbReference type="ARBA" id="ARBA00023170"/>
    </source>
</evidence>
<dbReference type="PANTHER" id="PTHR26451:SF109">
    <property type="entry name" value="ODORANT RECEPTOR-RELATED"/>
    <property type="match status" value="1"/>
</dbReference>
<keyword evidence="11" id="KW-0325">Glycoprotein</keyword>
<dbReference type="GO" id="GO:0005886">
    <property type="term" value="C:plasma membrane"/>
    <property type="evidence" value="ECO:0007669"/>
    <property type="project" value="UniProtKB-SubCell"/>
</dbReference>
<name>H9A8T5_SALSA</name>
<evidence type="ECO:0000259" key="14">
    <source>
        <dbReference type="PROSITE" id="PS50262"/>
    </source>
</evidence>
<comment type="subcellular location">
    <subcellularLocation>
        <location evidence="1">Cell membrane</location>
        <topology evidence="1">Multi-pass membrane protein</topology>
    </subcellularLocation>
</comment>
<keyword evidence="5" id="KW-0552">Olfaction</keyword>
<feature type="non-terminal residue" evidence="15">
    <location>
        <position position="315"/>
    </location>
</feature>
<evidence type="ECO:0000256" key="13">
    <source>
        <dbReference type="SAM" id="Phobius"/>
    </source>
</evidence>
<evidence type="ECO:0000256" key="11">
    <source>
        <dbReference type="ARBA" id="ARBA00023180"/>
    </source>
</evidence>
<dbReference type="GO" id="GO:0004930">
    <property type="term" value="F:G protein-coupled receptor activity"/>
    <property type="evidence" value="ECO:0007669"/>
    <property type="project" value="UniProtKB-KW"/>
</dbReference>
<evidence type="ECO:0000256" key="12">
    <source>
        <dbReference type="ARBA" id="ARBA00023224"/>
    </source>
</evidence>
<feature type="transmembrane region" description="Helical" evidence="13">
    <location>
        <begin position="245"/>
        <end position="264"/>
    </location>
</feature>
<organism evidence="15">
    <name type="scientific">Salmo salar</name>
    <name type="common">Atlantic salmon</name>
    <dbReference type="NCBI Taxonomy" id="8030"/>
    <lineage>
        <taxon>Eukaryota</taxon>
        <taxon>Metazoa</taxon>
        <taxon>Chordata</taxon>
        <taxon>Craniata</taxon>
        <taxon>Vertebrata</taxon>
        <taxon>Euteleostomi</taxon>
        <taxon>Actinopterygii</taxon>
        <taxon>Neopterygii</taxon>
        <taxon>Teleostei</taxon>
        <taxon>Protacanthopterygii</taxon>
        <taxon>Salmoniformes</taxon>
        <taxon>Salmonidae</taxon>
        <taxon>Salmoninae</taxon>
        <taxon>Salmo</taxon>
    </lineage>
</organism>
<evidence type="ECO:0000256" key="1">
    <source>
        <dbReference type="ARBA" id="ARBA00004651"/>
    </source>
</evidence>
<proteinExistence type="predicted"/>
<feature type="domain" description="G-protein coupled receptors family 1 profile" evidence="14">
    <location>
        <begin position="40"/>
        <end position="290"/>
    </location>
</feature>
<dbReference type="SUPFAM" id="SSF81321">
    <property type="entry name" value="Family A G protein-coupled receptor-like"/>
    <property type="match status" value="1"/>
</dbReference>
<reference evidence="15" key="1">
    <citation type="journal article" date="2012" name="J. Fish Biol.">
        <title>Identification of olfactory receptor genes in Atlantic salmon Salmo salar.</title>
        <authorList>
            <person name="Johnstone K.A."/>
            <person name="Lubieniecki K.P."/>
            <person name="Koop B.F."/>
            <person name="Davidson W.S."/>
        </authorList>
    </citation>
    <scope>NUCLEOTIDE SEQUENCE</scope>
</reference>
<accession>H9A8T5</accession>
<keyword evidence="6 13" id="KW-1133">Transmembrane helix</keyword>
<keyword evidence="9" id="KW-1015">Disulfide bond</keyword>
<dbReference type="GO" id="GO:0005549">
    <property type="term" value="F:odorant binding"/>
    <property type="evidence" value="ECO:0007669"/>
    <property type="project" value="TreeGrafter"/>
</dbReference>
<keyword evidence="4 13" id="KW-0812">Transmembrane</keyword>
<dbReference type="InterPro" id="IPR000725">
    <property type="entry name" value="Olfact_rcpt"/>
</dbReference>
<gene>
    <name evidence="15" type="primary">MOR115-5</name>
</gene>
<feature type="transmembrane region" description="Helical" evidence="13">
    <location>
        <begin position="142"/>
        <end position="165"/>
    </location>
</feature>
<dbReference type="Gene3D" id="1.20.1070.10">
    <property type="entry name" value="Rhodopsin 7-helix transmembrane proteins"/>
    <property type="match status" value="1"/>
</dbReference>
<dbReference type="PRINTS" id="PR00245">
    <property type="entry name" value="OLFACTORYR"/>
</dbReference>
<sequence length="315" mass="35769">MENHTYSEHVLQLEGLKVTNQSSYPAFIFILVIYIFTMVANISLTVLISMERILHQPMYILLCNMHLNDALNITTVIPRVLSDILKASADRYMTYVECATQAFFGHFFSTNAHTILMIMAFDRYMAICNPLRYATIMNNKMLVKLCVSAWGVSFVFVGVLISLSIRLSRCRSQVINPFCDNPSLFKLSCDNLFINQIYGLFFTAVFFIASMGSVALTYISIAIVCVRSKSKSLNSKALQTCSTHLAVYFIMLMTGFVIVFLHRYPQWSNHRTVASIMFHLVPPCLNPIIYGLQSKDIRTLVVQIIKSKTVSLTVR</sequence>
<keyword evidence="7" id="KW-0297">G-protein coupled receptor</keyword>
<dbReference type="PROSITE" id="PS50262">
    <property type="entry name" value="G_PROTEIN_RECEP_F1_2"/>
    <property type="match status" value="1"/>
</dbReference>
<dbReference type="KEGG" id="sasa:106568045"/>
<keyword evidence="12" id="KW-0807">Transducer</keyword>
<dbReference type="AlphaFoldDB" id="H9A8T5"/>
<protein>
    <submittedName>
        <fullName evidence="15">Main olfactory receptor family F subfamily 115 member 5</fullName>
    </submittedName>
</protein>
<dbReference type="GO" id="GO:0004984">
    <property type="term" value="F:olfactory receptor activity"/>
    <property type="evidence" value="ECO:0007669"/>
    <property type="project" value="InterPro"/>
</dbReference>
<dbReference type="FunFam" id="1.20.1070.10:FF:000024">
    <property type="entry name" value="Olfactory receptor"/>
    <property type="match status" value="1"/>
</dbReference>
<dbReference type="InterPro" id="IPR017452">
    <property type="entry name" value="GPCR_Rhodpsn_7TM"/>
</dbReference>
<evidence type="ECO:0000256" key="8">
    <source>
        <dbReference type="ARBA" id="ARBA00023136"/>
    </source>
</evidence>
<feature type="transmembrane region" description="Helical" evidence="13">
    <location>
        <begin position="197"/>
        <end position="224"/>
    </location>
</feature>
<feature type="transmembrane region" description="Helical" evidence="13">
    <location>
        <begin position="101"/>
        <end position="121"/>
    </location>
</feature>
<dbReference type="PANTHER" id="PTHR26451">
    <property type="entry name" value="G_PROTEIN_RECEP_F1_2 DOMAIN-CONTAINING PROTEIN"/>
    <property type="match status" value="1"/>
</dbReference>
<evidence type="ECO:0000256" key="3">
    <source>
        <dbReference type="ARBA" id="ARBA00022606"/>
    </source>
</evidence>
<evidence type="ECO:0000256" key="9">
    <source>
        <dbReference type="ARBA" id="ARBA00023157"/>
    </source>
</evidence>
<dbReference type="InterPro" id="IPR000276">
    <property type="entry name" value="GPCR_Rhodpsn"/>
</dbReference>
<dbReference type="PaxDb" id="8030-ENSSSAP00000029300"/>
<dbReference type="EMBL" id="JN860051">
    <property type="protein sequence ID" value="AFC36354.1"/>
    <property type="molecule type" value="Genomic_DNA"/>
</dbReference>